<dbReference type="GO" id="GO:1903806">
    <property type="term" value="P:L-isoleucine import across plasma membrane"/>
    <property type="evidence" value="ECO:0007669"/>
    <property type="project" value="TreeGrafter"/>
</dbReference>
<name>A0A934SYV3_9BURK</name>
<feature type="domain" description="ABC transporter" evidence="5">
    <location>
        <begin position="19"/>
        <end position="266"/>
    </location>
</feature>
<evidence type="ECO:0000259" key="5">
    <source>
        <dbReference type="PROSITE" id="PS50893"/>
    </source>
</evidence>
<dbReference type="SUPFAM" id="SSF52540">
    <property type="entry name" value="P-loop containing nucleoside triphosphate hydrolases"/>
    <property type="match status" value="1"/>
</dbReference>
<keyword evidence="4 6" id="KW-0067">ATP-binding</keyword>
<evidence type="ECO:0000313" key="7">
    <source>
        <dbReference type="Proteomes" id="UP000622890"/>
    </source>
</evidence>
<dbReference type="Pfam" id="PF12399">
    <property type="entry name" value="BCA_ABC_TP_C"/>
    <property type="match status" value="1"/>
</dbReference>
<evidence type="ECO:0000256" key="3">
    <source>
        <dbReference type="ARBA" id="ARBA00022741"/>
    </source>
</evidence>
<dbReference type="GO" id="GO:0042941">
    <property type="term" value="P:D-alanine transmembrane transport"/>
    <property type="evidence" value="ECO:0007669"/>
    <property type="project" value="TreeGrafter"/>
</dbReference>
<dbReference type="GO" id="GO:0015808">
    <property type="term" value="P:L-alanine transport"/>
    <property type="evidence" value="ECO:0007669"/>
    <property type="project" value="TreeGrafter"/>
</dbReference>
<dbReference type="GO" id="GO:0015188">
    <property type="term" value="F:L-isoleucine transmembrane transporter activity"/>
    <property type="evidence" value="ECO:0007669"/>
    <property type="project" value="TreeGrafter"/>
</dbReference>
<dbReference type="PANTHER" id="PTHR45772:SF7">
    <property type="entry name" value="AMINO ACID ABC TRANSPORTER ATP-BINDING PROTEIN"/>
    <property type="match status" value="1"/>
</dbReference>
<reference evidence="6" key="1">
    <citation type="submission" date="2021-01" db="EMBL/GenBank/DDBJ databases">
        <title>Genome sequence of strain Noviherbaspirillum sp. DKR-6.</title>
        <authorList>
            <person name="Chaudhary D.K."/>
        </authorList>
    </citation>
    <scope>NUCLEOTIDE SEQUENCE</scope>
    <source>
        <strain evidence="6">DKR-6</strain>
    </source>
</reference>
<proteinExistence type="predicted"/>
<dbReference type="Proteomes" id="UP000622890">
    <property type="component" value="Unassembled WGS sequence"/>
</dbReference>
<keyword evidence="3" id="KW-0547">Nucleotide-binding</keyword>
<keyword evidence="1" id="KW-0813">Transport</keyword>
<organism evidence="6 7">
    <name type="scientific">Noviherbaspirillum pedocola</name>
    <dbReference type="NCBI Taxonomy" id="2801341"/>
    <lineage>
        <taxon>Bacteria</taxon>
        <taxon>Pseudomonadati</taxon>
        <taxon>Pseudomonadota</taxon>
        <taxon>Betaproteobacteria</taxon>
        <taxon>Burkholderiales</taxon>
        <taxon>Oxalobacteraceae</taxon>
        <taxon>Noviherbaspirillum</taxon>
    </lineage>
</organism>
<dbReference type="GO" id="GO:0015192">
    <property type="term" value="F:L-phenylalanine transmembrane transporter activity"/>
    <property type="evidence" value="ECO:0007669"/>
    <property type="project" value="TreeGrafter"/>
</dbReference>
<dbReference type="InterPro" id="IPR003593">
    <property type="entry name" value="AAA+_ATPase"/>
</dbReference>
<keyword evidence="2" id="KW-1003">Cell membrane</keyword>
<protein>
    <submittedName>
        <fullName evidence="6">ABC transporter ATP-binding protein</fullName>
    </submittedName>
</protein>
<dbReference type="AlphaFoldDB" id="A0A934SYV3"/>
<keyword evidence="7" id="KW-1185">Reference proteome</keyword>
<dbReference type="GO" id="GO:0005304">
    <property type="term" value="F:L-valine transmembrane transporter activity"/>
    <property type="evidence" value="ECO:0007669"/>
    <property type="project" value="TreeGrafter"/>
</dbReference>
<evidence type="ECO:0000256" key="2">
    <source>
        <dbReference type="ARBA" id="ARBA00022475"/>
    </source>
</evidence>
<dbReference type="GO" id="GO:0005886">
    <property type="term" value="C:plasma membrane"/>
    <property type="evidence" value="ECO:0007669"/>
    <property type="project" value="TreeGrafter"/>
</dbReference>
<dbReference type="Pfam" id="PF00005">
    <property type="entry name" value="ABC_tran"/>
    <property type="match status" value="1"/>
</dbReference>
<sequence>MILVSEHKAAEQRSGADIVRVEKLSKSFGGPNVLNDISFTLERGRVHSIIGPNGAGKTTLLNVLTGLYRPTMGRVLVQGGDIGALAPYQLAALGVSRTFQNLKVCFNMTVEENVLLGRHLQLNSGFWAGILRLPSLQKSEKAARAQARELLEFVGVKVDATTRPDALSYGALKRLEIARALACNPQLILLDEPAAGLNPQETLEIKGLIEQLAEQSITVVLVEHDMKLVMGVSDNIVVINYGQKIAEGSPDAVFRNPEVIAAYLGARGQEETAGVTP</sequence>
<dbReference type="EMBL" id="JAEPBG010000036">
    <property type="protein sequence ID" value="MBK4739065.1"/>
    <property type="molecule type" value="Genomic_DNA"/>
</dbReference>
<dbReference type="PROSITE" id="PS50893">
    <property type="entry name" value="ABC_TRANSPORTER_2"/>
    <property type="match status" value="1"/>
</dbReference>
<dbReference type="InterPro" id="IPR003439">
    <property type="entry name" value="ABC_transporter-like_ATP-bd"/>
</dbReference>
<evidence type="ECO:0000256" key="4">
    <source>
        <dbReference type="ARBA" id="ARBA00022840"/>
    </source>
</evidence>
<dbReference type="SMART" id="SM00382">
    <property type="entry name" value="AAA"/>
    <property type="match status" value="1"/>
</dbReference>
<accession>A0A934SYV3</accession>
<dbReference type="GO" id="GO:0005524">
    <property type="term" value="F:ATP binding"/>
    <property type="evidence" value="ECO:0007669"/>
    <property type="project" value="UniProtKB-KW"/>
</dbReference>
<keyword evidence="2" id="KW-0472">Membrane</keyword>
<dbReference type="GO" id="GO:0016887">
    <property type="term" value="F:ATP hydrolysis activity"/>
    <property type="evidence" value="ECO:0007669"/>
    <property type="project" value="InterPro"/>
</dbReference>
<evidence type="ECO:0000256" key="1">
    <source>
        <dbReference type="ARBA" id="ARBA00022448"/>
    </source>
</evidence>
<dbReference type="InterPro" id="IPR032823">
    <property type="entry name" value="BCA_ABC_TP_C"/>
</dbReference>
<dbReference type="RefSeq" id="WP_200598434.1">
    <property type="nucleotide sequence ID" value="NZ_JAEPBG010000036.1"/>
</dbReference>
<evidence type="ECO:0000313" key="6">
    <source>
        <dbReference type="EMBL" id="MBK4739065.1"/>
    </source>
</evidence>
<dbReference type="GO" id="GO:1903805">
    <property type="term" value="P:L-valine import across plasma membrane"/>
    <property type="evidence" value="ECO:0007669"/>
    <property type="project" value="TreeGrafter"/>
</dbReference>
<dbReference type="Gene3D" id="3.40.50.300">
    <property type="entry name" value="P-loop containing nucleotide triphosphate hydrolases"/>
    <property type="match status" value="1"/>
</dbReference>
<dbReference type="CDD" id="cd03219">
    <property type="entry name" value="ABC_Mj1267_LivG_branched"/>
    <property type="match status" value="1"/>
</dbReference>
<dbReference type="FunFam" id="3.40.50.300:FF:000421">
    <property type="entry name" value="Branched-chain amino acid ABC transporter ATP-binding protein"/>
    <property type="match status" value="1"/>
</dbReference>
<gene>
    <name evidence="6" type="ORF">JJB74_31060</name>
</gene>
<dbReference type="InterPro" id="IPR051120">
    <property type="entry name" value="ABC_AA/LPS_Transport"/>
</dbReference>
<dbReference type="InterPro" id="IPR027417">
    <property type="entry name" value="P-loop_NTPase"/>
</dbReference>
<comment type="caution">
    <text evidence="6">The sequence shown here is derived from an EMBL/GenBank/DDBJ whole genome shotgun (WGS) entry which is preliminary data.</text>
</comment>
<dbReference type="PANTHER" id="PTHR45772">
    <property type="entry name" value="CONSERVED COMPONENT OF ABC TRANSPORTER FOR NATURAL AMINO ACIDS-RELATED"/>
    <property type="match status" value="1"/>
</dbReference>